<proteinExistence type="inferred from homology"/>
<comment type="function">
    <text evidence="8">One of two assembly initiator proteins, it binds directly to the 5'-end of the 23S rRNA, where it nucleates assembly of the 50S subunit.</text>
</comment>
<evidence type="ECO:0000256" key="8">
    <source>
        <dbReference type="HAMAP-Rule" id="MF_01326"/>
    </source>
</evidence>
<dbReference type="Proteomes" id="UP000265431">
    <property type="component" value="Unassembled WGS sequence"/>
</dbReference>
<dbReference type="InterPro" id="IPR057264">
    <property type="entry name" value="Ribosomal_uL24_C"/>
</dbReference>
<dbReference type="SUPFAM" id="SSF50104">
    <property type="entry name" value="Translation proteins SH3-like domain"/>
    <property type="match status" value="1"/>
</dbReference>
<dbReference type="GO" id="GO:0005840">
    <property type="term" value="C:ribosome"/>
    <property type="evidence" value="ECO:0007669"/>
    <property type="project" value="UniProtKB-KW"/>
</dbReference>
<dbReference type="GO" id="GO:0019843">
    <property type="term" value="F:rRNA binding"/>
    <property type="evidence" value="ECO:0007669"/>
    <property type="project" value="UniProtKB-UniRule"/>
</dbReference>
<name>A0A399R8W2_9PROT</name>
<evidence type="ECO:0000313" key="11">
    <source>
        <dbReference type="Proteomes" id="UP000265431"/>
    </source>
</evidence>
<evidence type="ECO:0000256" key="5">
    <source>
        <dbReference type="ARBA" id="ARBA00023274"/>
    </source>
</evidence>
<dbReference type="OrthoDB" id="9807419at2"/>
<dbReference type="InterPro" id="IPR041988">
    <property type="entry name" value="Ribosomal_uL24_KOW"/>
</dbReference>
<comment type="similarity">
    <text evidence="1 8">Belongs to the universal ribosomal protein uL24 family.</text>
</comment>
<keyword evidence="3 8" id="KW-0694">RNA-binding</keyword>
<dbReference type="CDD" id="cd06089">
    <property type="entry name" value="KOW_RPL26"/>
    <property type="match status" value="1"/>
</dbReference>
<keyword evidence="11" id="KW-1185">Reference proteome</keyword>
<evidence type="ECO:0000313" key="10">
    <source>
        <dbReference type="EMBL" id="RIJ26357.1"/>
    </source>
</evidence>
<dbReference type="Pfam" id="PF17136">
    <property type="entry name" value="ribosomal_L24"/>
    <property type="match status" value="1"/>
</dbReference>
<sequence length="105" mass="11439">MAAKVKKGDRVIITAGRNKGAKGEVLKVIPAENRVVVQGVNVVKRHQRPSQMDPGGIKTFEAPIHISNVAIVDPRDGKATRVGFKTDEHGRKTRYAKRSGESIDV</sequence>
<dbReference type="GO" id="GO:0003735">
    <property type="term" value="F:structural constituent of ribosome"/>
    <property type="evidence" value="ECO:0007669"/>
    <property type="project" value="InterPro"/>
</dbReference>
<evidence type="ECO:0000256" key="6">
    <source>
        <dbReference type="ARBA" id="ARBA00035206"/>
    </source>
</evidence>
<dbReference type="InterPro" id="IPR005824">
    <property type="entry name" value="KOW"/>
</dbReference>
<protein>
    <recommendedName>
        <fullName evidence="6 8">Large ribosomal subunit protein uL24</fullName>
    </recommendedName>
</protein>
<reference evidence="10 11" key="1">
    <citation type="submission" date="2018-08" db="EMBL/GenBank/DDBJ databases">
        <title>Henriciella mobilis sp. nov., isolated from seawater.</title>
        <authorList>
            <person name="Cheng H."/>
            <person name="Wu Y.-H."/>
            <person name="Xu X.-W."/>
            <person name="Guo L.-L."/>
        </authorList>
    </citation>
    <scope>NUCLEOTIDE SEQUENCE [LARGE SCALE GENOMIC DNA]</scope>
    <source>
        <strain evidence="10 11">CCUG66934</strain>
    </source>
</reference>
<dbReference type="AlphaFoldDB" id="A0A399R8W2"/>
<comment type="function">
    <text evidence="7 8">One of the proteins that surrounds the polypeptide exit tunnel on the outside of the subunit.</text>
</comment>
<evidence type="ECO:0000259" key="9">
    <source>
        <dbReference type="SMART" id="SM00739"/>
    </source>
</evidence>
<accession>A0A399R8W2</accession>
<evidence type="ECO:0000256" key="3">
    <source>
        <dbReference type="ARBA" id="ARBA00022884"/>
    </source>
</evidence>
<dbReference type="InterPro" id="IPR003256">
    <property type="entry name" value="Ribosomal_uL24"/>
</dbReference>
<feature type="domain" description="KOW" evidence="9">
    <location>
        <begin position="4"/>
        <end position="31"/>
    </location>
</feature>
<keyword evidence="4 8" id="KW-0689">Ribosomal protein</keyword>
<dbReference type="Pfam" id="PF00467">
    <property type="entry name" value="KOW"/>
    <property type="match status" value="1"/>
</dbReference>
<dbReference type="PANTHER" id="PTHR12903">
    <property type="entry name" value="MITOCHONDRIAL RIBOSOMAL PROTEIN L24"/>
    <property type="match status" value="1"/>
</dbReference>
<dbReference type="InterPro" id="IPR014722">
    <property type="entry name" value="Rib_uL2_dom2"/>
</dbReference>
<dbReference type="SMART" id="SM00739">
    <property type="entry name" value="KOW"/>
    <property type="match status" value="1"/>
</dbReference>
<dbReference type="Gene3D" id="2.30.30.30">
    <property type="match status" value="1"/>
</dbReference>
<dbReference type="InterPro" id="IPR008991">
    <property type="entry name" value="Translation_prot_SH3-like_sf"/>
</dbReference>
<keyword evidence="2 8" id="KW-0699">rRNA-binding</keyword>
<organism evidence="10 11">
    <name type="scientific">Henriciella barbarensis</name>
    <dbReference type="NCBI Taxonomy" id="86342"/>
    <lineage>
        <taxon>Bacteria</taxon>
        <taxon>Pseudomonadati</taxon>
        <taxon>Pseudomonadota</taxon>
        <taxon>Alphaproteobacteria</taxon>
        <taxon>Hyphomonadales</taxon>
        <taxon>Hyphomonadaceae</taxon>
        <taxon>Henriciella</taxon>
    </lineage>
</organism>
<dbReference type="GO" id="GO:1990904">
    <property type="term" value="C:ribonucleoprotein complex"/>
    <property type="evidence" value="ECO:0007669"/>
    <property type="project" value="UniProtKB-KW"/>
</dbReference>
<dbReference type="FunFam" id="2.30.30.30:FF:000004">
    <property type="entry name" value="50S ribosomal protein L24"/>
    <property type="match status" value="1"/>
</dbReference>
<comment type="subunit">
    <text evidence="8">Part of the 50S ribosomal subunit.</text>
</comment>
<dbReference type="RefSeq" id="WP_119377954.1">
    <property type="nucleotide sequence ID" value="NZ_QWGB01000002.1"/>
</dbReference>
<evidence type="ECO:0000256" key="4">
    <source>
        <dbReference type="ARBA" id="ARBA00022980"/>
    </source>
</evidence>
<comment type="caution">
    <text evidence="10">The sequence shown here is derived from an EMBL/GenBank/DDBJ whole genome shotgun (WGS) entry which is preliminary data.</text>
</comment>
<dbReference type="EMBL" id="QWGB01000002">
    <property type="protein sequence ID" value="RIJ26357.1"/>
    <property type="molecule type" value="Genomic_DNA"/>
</dbReference>
<gene>
    <name evidence="8" type="primary">rplX</name>
    <name evidence="10" type="ORF">D1224_00320</name>
</gene>
<dbReference type="GO" id="GO:0006412">
    <property type="term" value="P:translation"/>
    <property type="evidence" value="ECO:0007669"/>
    <property type="project" value="UniProtKB-UniRule"/>
</dbReference>
<dbReference type="HAMAP" id="MF_01326_B">
    <property type="entry name" value="Ribosomal_uL24_B"/>
    <property type="match status" value="1"/>
</dbReference>
<evidence type="ECO:0000256" key="7">
    <source>
        <dbReference type="ARBA" id="ARBA00058688"/>
    </source>
</evidence>
<dbReference type="NCBIfam" id="TIGR01079">
    <property type="entry name" value="rplX_bact"/>
    <property type="match status" value="1"/>
</dbReference>
<keyword evidence="5 8" id="KW-0687">Ribonucleoprotein</keyword>
<evidence type="ECO:0000256" key="1">
    <source>
        <dbReference type="ARBA" id="ARBA00010618"/>
    </source>
</evidence>
<evidence type="ECO:0000256" key="2">
    <source>
        <dbReference type="ARBA" id="ARBA00022730"/>
    </source>
</evidence>